<keyword evidence="1" id="KW-0175">Coiled coil</keyword>
<dbReference type="RefSeq" id="XP_036632228.1">
    <property type="nucleotide sequence ID" value="XM_036776209.1"/>
</dbReference>
<sequence length="329" mass="36886">MLRLAKLSTAIWMLGCSTGVILALKNVTIDDRFGDELTHIVPTFTPVDGWWLGSAGGTGGFAKPSASLAYNKTWLDSTHKVGEVERMVNFGFTGVSLYVYCIIANSQDFPAFADYKFLMDGELVGTYTHYAEKPFGYLYNTPVYVNRTLKNEFHNFTIVVDSIEQPVLLLFDYAIYTATSDDLVNQPSSRFPIPTPIPPSNVGADVGRTLGAFTLGLFLGMLLLVVYRRQKTQGISGWRLANVRETTRRWVSDFRKNIATIVESTHQSRLSLAVDASTQAPAHGRRDLDTRDRSEELREIRQEVQNLRAEQRTMIMAISMPRSPPPYNV</sequence>
<dbReference type="OrthoDB" id="2758521at2759"/>
<keyword evidence="2" id="KW-0472">Membrane</keyword>
<organism evidence="3 4">
    <name type="scientific">Pleurotus ostreatus</name>
    <name type="common">Oyster mushroom</name>
    <name type="synonym">White-rot fungus</name>
    <dbReference type="NCBI Taxonomy" id="5322"/>
    <lineage>
        <taxon>Eukaryota</taxon>
        <taxon>Fungi</taxon>
        <taxon>Dikarya</taxon>
        <taxon>Basidiomycota</taxon>
        <taxon>Agaricomycotina</taxon>
        <taxon>Agaricomycetes</taxon>
        <taxon>Agaricomycetidae</taxon>
        <taxon>Agaricales</taxon>
        <taxon>Pleurotineae</taxon>
        <taxon>Pleurotaceae</taxon>
        <taxon>Pleurotus</taxon>
    </lineage>
</organism>
<dbReference type="GeneID" id="59376483"/>
<keyword evidence="2" id="KW-0812">Transmembrane</keyword>
<dbReference type="EMBL" id="JACETU010000004">
    <property type="protein sequence ID" value="KAF7430950.1"/>
    <property type="molecule type" value="Genomic_DNA"/>
</dbReference>
<reference evidence="3" key="1">
    <citation type="submission" date="2019-07" db="EMBL/GenBank/DDBJ databases">
        <authorList>
            <person name="Palmer J.M."/>
        </authorList>
    </citation>
    <scope>NUCLEOTIDE SEQUENCE</scope>
    <source>
        <strain evidence="3">PC9</strain>
    </source>
</reference>
<keyword evidence="4" id="KW-1185">Reference proteome</keyword>
<gene>
    <name evidence="3" type="ORF">PC9H_006665</name>
</gene>
<name>A0A8H7DRQ1_PLEOS</name>
<evidence type="ECO:0000256" key="2">
    <source>
        <dbReference type="SAM" id="Phobius"/>
    </source>
</evidence>
<proteinExistence type="predicted"/>
<protein>
    <submittedName>
        <fullName evidence="3">Uncharacterized protein</fullName>
    </submittedName>
</protein>
<dbReference type="AlphaFoldDB" id="A0A8H7DRQ1"/>
<evidence type="ECO:0000313" key="4">
    <source>
        <dbReference type="Proteomes" id="UP000623687"/>
    </source>
</evidence>
<evidence type="ECO:0000313" key="3">
    <source>
        <dbReference type="EMBL" id="KAF7430950.1"/>
    </source>
</evidence>
<keyword evidence="2" id="KW-1133">Transmembrane helix</keyword>
<comment type="caution">
    <text evidence="3">The sequence shown here is derived from an EMBL/GenBank/DDBJ whole genome shotgun (WGS) entry which is preliminary data.</text>
</comment>
<dbReference type="VEuPathDB" id="FungiDB:PC9H_006665"/>
<feature type="transmembrane region" description="Helical" evidence="2">
    <location>
        <begin position="210"/>
        <end position="227"/>
    </location>
</feature>
<feature type="coiled-coil region" evidence="1">
    <location>
        <begin position="290"/>
        <end position="317"/>
    </location>
</feature>
<evidence type="ECO:0000256" key="1">
    <source>
        <dbReference type="SAM" id="Coils"/>
    </source>
</evidence>
<dbReference type="Proteomes" id="UP000623687">
    <property type="component" value="Unassembled WGS sequence"/>
</dbReference>
<accession>A0A8H7DRQ1</accession>